<dbReference type="SUPFAM" id="SSF53098">
    <property type="entry name" value="Ribonuclease H-like"/>
    <property type="match status" value="1"/>
</dbReference>
<dbReference type="InterPro" id="IPR036397">
    <property type="entry name" value="RNaseH_sf"/>
</dbReference>
<protein>
    <recommendedName>
        <fullName evidence="1">RNase H type-1 domain-containing protein</fullName>
    </recommendedName>
</protein>
<proteinExistence type="predicted"/>
<dbReference type="InterPro" id="IPR002156">
    <property type="entry name" value="RNaseH_domain"/>
</dbReference>
<evidence type="ECO:0000313" key="2">
    <source>
        <dbReference type="EnsemblPlants" id="cds.evm.model.08.198"/>
    </source>
</evidence>
<dbReference type="GO" id="GO:0003676">
    <property type="term" value="F:nucleic acid binding"/>
    <property type="evidence" value="ECO:0007669"/>
    <property type="project" value="InterPro"/>
</dbReference>
<dbReference type="EnsemblPlants" id="evm.model.08.198">
    <property type="protein sequence ID" value="cds.evm.model.08.198"/>
    <property type="gene ID" value="evm.TU.08.198"/>
</dbReference>
<organism evidence="2 3">
    <name type="scientific">Cannabis sativa</name>
    <name type="common">Hemp</name>
    <name type="synonym">Marijuana</name>
    <dbReference type="NCBI Taxonomy" id="3483"/>
    <lineage>
        <taxon>Eukaryota</taxon>
        <taxon>Viridiplantae</taxon>
        <taxon>Streptophyta</taxon>
        <taxon>Embryophyta</taxon>
        <taxon>Tracheophyta</taxon>
        <taxon>Spermatophyta</taxon>
        <taxon>Magnoliopsida</taxon>
        <taxon>eudicotyledons</taxon>
        <taxon>Gunneridae</taxon>
        <taxon>Pentapetalae</taxon>
        <taxon>rosids</taxon>
        <taxon>fabids</taxon>
        <taxon>Rosales</taxon>
        <taxon>Cannabaceae</taxon>
        <taxon>Cannabis</taxon>
    </lineage>
</organism>
<dbReference type="Proteomes" id="UP000596661">
    <property type="component" value="Chromosome 8"/>
</dbReference>
<dbReference type="Gramene" id="evm.model.08.198">
    <property type="protein sequence ID" value="cds.evm.model.08.198"/>
    <property type="gene ID" value="evm.TU.08.198"/>
</dbReference>
<evidence type="ECO:0000259" key="1">
    <source>
        <dbReference type="Pfam" id="PF13456"/>
    </source>
</evidence>
<keyword evidence="3" id="KW-1185">Reference proteome</keyword>
<dbReference type="AlphaFoldDB" id="A0A803QAE4"/>
<evidence type="ECO:0000313" key="3">
    <source>
        <dbReference type="Proteomes" id="UP000596661"/>
    </source>
</evidence>
<dbReference type="CDD" id="cd06222">
    <property type="entry name" value="RNase_H_like"/>
    <property type="match status" value="1"/>
</dbReference>
<reference evidence="2" key="2">
    <citation type="submission" date="2021-03" db="UniProtKB">
        <authorList>
            <consortium name="EnsemblPlants"/>
        </authorList>
    </citation>
    <scope>IDENTIFICATION</scope>
</reference>
<feature type="domain" description="RNase H type-1" evidence="1">
    <location>
        <begin position="12"/>
        <end position="86"/>
    </location>
</feature>
<sequence>MMTCHVRHLFVDASWENGLAGLAAVALNLLDKSWSYNLVHSKAASAMEAETKAVKLGLEWAAQDSSDHFILLSDCKVVVEALGNRWLLGVEFIPDLELLLKEFIVF</sequence>
<dbReference type="InterPro" id="IPR012337">
    <property type="entry name" value="RNaseH-like_sf"/>
</dbReference>
<dbReference type="InterPro" id="IPR044730">
    <property type="entry name" value="RNase_H-like_dom_plant"/>
</dbReference>
<dbReference type="GO" id="GO:0004523">
    <property type="term" value="F:RNA-DNA hybrid ribonuclease activity"/>
    <property type="evidence" value="ECO:0007669"/>
    <property type="project" value="InterPro"/>
</dbReference>
<name>A0A803QAE4_CANSA</name>
<dbReference type="Pfam" id="PF13456">
    <property type="entry name" value="RVT_3"/>
    <property type="match status" value="1"/>
</dbReference>
<accession>A0A803QAE4</accession>
<dbReference type="EMBL" id="UZAU01000681">
    <property type="status" value="NOT_ANNOTATED_CDS"/>
    <property type="molecule type" value="Genomic_DNA"/>
</dbReference>
<reference evidence="2" key="1">
    <citation type="submission" date="2018-11" db="EMBL/GenBank/DDBJ databases">
        <authorList>
            <person name="Grassa J C."/>
        </authorList>
    </citation>
    <scope>NUCLEOTIDE SEQUENCE [LARGE SCALE GENOMIC DNA]</scope>
</reference>
<dbReference type="Gene3D" id="3.30.420.10">
    <property type="entry name" value="Ribonuclease H-like superfamily/Ribonuclease H"/>
    <property type="match status" value="1"/>
</dbReference>